<gene>
    <name evidence="2" type="ORF">DHEL01_v204388</name>
</gene>
<feature type="compositionally biased region" description="Pro residues" evidence="1">
    <location>
        <begin position="54"/>
        <end position="66"/>
    </location>
</feature>
<feature type="region of interest" description="Disordered" evidence="1">
    <location>
        <begin position="1"/>
        <end position="21"/>
    </location>
</feature>
<dbReference type="OrthoDB" id="5398371at2759"/>
<evidence type="ECO:0008006" key="4">
    <source>
        <dbReference type="Google" id="ProtNLM"/>
    </source>
</evidence>
<dbReference type="InParanoid" id="A0A2P5I3Z2"/>
<evidence type="ECO:0000256" key="1">
    <source>
        <dbReference type="SAM" id="MobiDB-lite"/>
    </source>
</evidence>
<dbReference type="EMBL" id="MAVT02000290">
    <property type="protein sequence ID" value="POS77218.1"/>
    <property type="molecule type" value="Genomic_DNA"/>
</dbReference>
<evidence type="ECO:0000313" key="2">
    <source>
        <dbReference type="EMBL" id="POS77218.1"/>
    </source>
</evidence>
<feature type="compositionally biased region" description="Basic and acidic residues" evidence="1">
    <location>
        <begin position="444"/>
        <end position="456"/>
    </location>
</feature>
<evidence type="ECO:0000313" key="3">
    <source>
        <dbReference type="Proteomes" id="UP000094444"/>
    </source>
</evidence>
<organism evidence="2 3">
    <name type="scientific">Diaporthe helianthi</name>
    <dbReference type="NCBI Taxonomy" id="158607"/>
    <lineage>
        <taxon>Eukaryota</taxon>
        <taxon>Fungi</taxon>
        <taxon>Dikarya</taxon>
        <taxon>Ascomycota</taxon>
        <taxon>Pezizomycotina</taxon>
        <taxon>Sordariomycetes</taxon>
        <taxon>Sordariomycetidae</taxon>
        <taxon>Diaporthales</taxon>
        <taxon>Diaporthaceae</taxon>
        <taxon>Diaporthe</taxon>
    </lineage>
</organism>
<feature type="region of interest" description="Disordered" evidence="1">
    <location>
        <begin position="49"/>
        <end position="69"/>
    </location>
</feature>
<sequence length="530" mass="58751">MDEASEAAQDDGVPASPTDLPKVITIAPKGDILLEVTFETSKATLKAARAALPKPRPAQRDPPGPQPLLLKPRVHLAYRVHLSTLKKHSRYFTNLLTDTRFQEARDIESTFRDLSLRNEKPADVDSDQLPRVRVVDDDEATRSAGREDVFRDLLRILHGGGITTRPVTMLYVATMAVMADRFDCTAAVSRYLTTGLKFKWPATPQPKPSADIEGMTSLTTSGEEILRQKALVSWLFDHPLKFQAATRELVLYGSHAWAAVADGDGDGAAGLEPVKQPESSRRDALWWYLPSELEEELHYRRTLILRTLASVVGHFLRLYSSRARQCKLGYDSSAACDSFQLGEMVKFFTAKNLLFLVNFSPSSQESIRDFAAVDVSSVLAALRQSPHYQVDKNHTNCGLRSKITPILEYVQVMLSSNVVGVNLQAWKKESKATTWIAASGGAAESDRSKPAQEKEFSVGAAGGGDTKGPGREKVFRFTRSLAQDQRLRYEGAMAADRMALELFMAEAWDWTPEDDIGSGGREFATTKWLK</sequence>
<accession>A0A2P5I3Z2</accession>
<reference evidence="2" key="1">
    <citation type="submission" date="2017-09" db="EMBL/GenBank/DDBJ databases">
        <title>Polyketide synthases of a Diaporthe helianthi virulent isolate.</title>
        <authorList>
            <person name="Baroncelli R."/>
        </authorList>
    </citation>
    <scope>NUCLEOTIDE SEQUENCE [LARGE SCALE GENOMIC DNA]</scope>
    <source>
        <strain evidence="2">7/96</strain>
    </source>
</reference>
<proteinExistence type="predicted"/>
<keyword evidence="3" id="KW-1185">Reference proteome</keyword>
<dbReference type="Proteomes" id="UP000094444">
    <property type="component" value="Unassembled WGS sequence"/>
</dbReference>
<name>A0A2P5I3Z2_DIAHE</name>
<protein>
    <recommendedName>
        <fullName evidence="4">BTB domain-containing protein</fullName>
    </recommendedName>
</protein>
<feature type="region of interest" description="Disordered" evidence="1">
    <location>
        <begin position="441"/>
        <end position="469"/>
    </location>
</feature>
<comment type="caution">
    <text evidence="2">The sequence shown here is derived from an EMBL/GenBank/DDBJ whole genome shotgun (WGS) entry which is preliminary data.</text>
</comment>
<dbReference type="AlphaFoldDB" id="A0A2P5I3Z2"/>